<dbReference type="PANTHER" id="PTHR21180:SF32">
    <property type="entry name" value="ENDONUCLEASE_EXONUCLEASE_PHOSPHATASE FAMILY DOMAIN-CONTAINING PROTEIN 1"/>
    <property type="match status" value="1"/>
</dbReference>
<dbReference type="Proteomes" id="UP000321532">
    <property type="component" value="Unassembled WGS sequence"/>
</dbReference>
<sequence>MKQIKYWLRNYFGFSQRETNGFLFLLLITVLAAAAPFLFDSLIKSTGYNPLKDQAALDSLAAQLDHVAPTGRYATKDAPGASITAPIRLHRFNPNTATQADLVELGISRYAAGNIIKYRAKAGGFKYKEQLQRIYGLPDALYQQLYPYIDLPAQPDKQNNDHRSRPADNQVYANRPSFKTERPDYRLQPFDINTADTTQLKKIKGIGTKLSARIVNFRDKLGGFARPEQLAEVYGLSPEVVDSLHKYTFVQPDFTPRRIALNTATLEELRAHPYVGFNLGRLIIAYRTQHGQFQSPEDIKNIKLVNETIYQKLRPYLGL</sequence>
<dbReference type="Gene3D" id="1.10.150.280">
    <property type="entry name" value="AF1531-like domain"/>
    <property type="match status" value="2"/>
</dbReference>
<dbReference type="EMBL" id="BJYS01000003">
    <property type="protein sequence ID" value="GEO03091.1"/>
    <property type="molecule type" value="Genomic_DNA"/>
</dbReference>
<comment type="caution">
    <text evidence="3">The sequence shown here is derived from an EMBL/GenBank/DDBJ whole genome shotgun (WGS) entry which is preliminary data.</text>
</comment>
<dbReference type="InterPro" id="IPR010994">
    <property type="entry name" value="RuvA_2-like"/>
</dbReference>
<evidence type="ECO:0000313" key="3">
    <source>
        <dbReference type="EMBL" id="GEO03091.1"/>
    </source>
</evidence>
<dbReference type="Gene3D" id="1.10.150.310">
    <property type="entry name" value="Tex RuvX-like domain-like"/>
    <property type="match status" value="1"/>
</dbReference>
<keyword evidence="2" id="KW-0812">Transmembrane</keyword>
<dbReference type="PANTHER" id="PTHR21180">
    <property type="entry name" value="ENDONUCLEASE/EXONUCLEASE/PHOSPHATASE FAMILY DOMAIN-CONTAINING PROTEIN 1"/>
    <property type="match status" value="1"/>
</dbReference>
<evidence type="ECO:0000256" key="1">
    <source>
        <dbReference type="SAM" id="MobiDB-lite"/>
    </source>
</evidence>
<dbReference type="RefSeq" id="WP_146895122.1">
    <property type="nucleotide sequence ID" value="NZ_BJYS01000003.1"/>
</dbReference>
<feature type="region of interest" description="Disordered" evidence="1">
    <location>
        <begin position="152"/>
        <end position="178"/>
    </location>
</feature>
<dbReference type="OrthoDB" id="981124at2"/>
<dbReference type="SUPFAM" id="SSF47781">
    <property type="entry name" value="RuvA domain 2-like"/>
    <property type="match status" value="3"/>
</dbReference>
<name>A0A512ATP7_9BACT</name>
<evidence type="ECO:0000313" key="4">
    <source>
        <dbReference type="Proteomes" id="UP000321532"/>
    </source>
</evidence>
<feature type="transmembrane region" description="Helical" evidence="2">
    <location>
        <begin position="21"/>
        <end position="39"/>
    </location>
</feature>
<keyword evidence="2" id="KW-1133">Transmembrane helix</keyword>
<organism evidence="3 4">
    <name type="scientific">Adhaeribacter aerolatus</name>
    <dbReference type="NCBI Taxonomy" id="670289"/>
    <lineage>
        <taxon>Bacteria</taxon>
        <taxon>Pseudomonadati</taxon>
        <taxon>Bacteroidota</taxon>
        <taxon>Cytophagia</taxon>
        <taxon>Cytophagales</taxon>
        <taxon>Hymenobacteraceae</taxon>
        <taxon>Adhaeribacter</taxon>
    </lineage>
</organism>
<dbReference type="InterPro" id="IPR051675">
    <property type="entry name" value="Endo/Exo/Phosphatase_dom_1"/>
</dbReference>
<keyword evidence="4" id="KW-1185">Reference proteome</keyword>
<evidence type="ECO:0000256" key="2">
    <source>
        <dbReference type="SAM" id="Phobius"/>
    </source>
</evidence>
<protein>
    <submittedName>
        <fullName evidence="3">Competence protein ComEA</fullName>
    </submittedName>
</protein>
<accession>A0A512ATP7</accession>
<dbReference type="GO" id="GO:0015627">
    <property type="term" value="C:type II protein secretion system complex"/>
    <property type="evidence" value="ECO:0007669"/>
    <property type="project" value="TreeGrafter"/>
</dbReference>
<dbReference type="GO" id="GO:0015628">
    <property type="term" value="P:protein secretion by the type II secretion system"/>
    <property type="evidence" value="ECO:0007669"/>
    <property type="project" value="TreeGrafter"/>
</dbReference>
<keyword evidence="2" id="KW-0472">Membrane</keyword>
<proteinExistence type="predicted"/>
<gene>
    <name evidence="3" type="ORF">AAE02nite_07550</name>
</gene>
<reference evidence="3 4" key="1">
    <citation type="submission" date="2019-07" db="EMBL/GenBank/DDBJ databases">
        <title>Whole genome shotgun sequence of Adhaeribacter aerolatus NBRC 106133.</title>
        <authorList>
            <person name="Hosoyama A."/>
            <person name="Uohara A."/>
            <person name="Ohji S."/>
            <person name="Ichikawa N."/>
        </authorList>
    </citation>
    <scope>NUCLEOTIDE SEQUENCE [LARGE SCALE GENOMIC DNA]</scope>
    <source>
        <strain evidence="3 4">NBRC 106133</strain>
    </source>
</reference>
<dbReference type="AlphaFoldDB" id="A0A512ATP7"/>
<dbReference type="Pfam" id="PF12836">
    <property type="entry name" value="HHH_3"/>
    <property type="match status" value="3"/>
</dbReference>